<sequence>MFLNASSPNPLDLLCNGSSALPGGAVAAYKDSFANALAKNIVAMLVWLVLSIINSSMVYTFLQHRCHLHVHHDHLHVHHDHLHVHHDHLLTHQPVDVYSLKSAVCPL</sequence>
<protein>
    <submittedName>
        <fullName evidence="2">Uncharacterized protein</fullName>
    </submittedName>
</protein>
<dbReference type="EMBL" id="RHFK02000017">
    <property type="protein sequence ID" value="TWW61413.1"/>
    <property type="molecule type" value="Genomic_DNA"/>
</dbReference>
<comment type="caution">
    <text evidence="2">The sequence shown here is derived from an EMBL/GenBank/DDBJ whole genome shotgun (WGS) entry which is preliminary data.</text>
</comment>
<accession>A0A5C6N2J4</accession>
<dbReference type="Proteomes" id="UP000324091">
    <property type="component" value="Chromosome 4"/>
</dbReference>
<dbReference type="AlphaFoldDB" id="A0A5C6N2J4"/>
<organism evidence="2 3">
    <name type="scientific">Takifugu flavidus</name>
    <name type="common">sansaifugu</name>
    <dbReference type="NCBI Taxonomy" id="433684"/>
    <lineage>
        <taxon>Eukaryota</taxon>
        <taxon>Metazoa</taxon>
        <taxon>Chordata</taxon>
        <taxon>Craniata</taxon>
        <taxon>Vertebrata</taxon>
        <taxon>Euteleostomi</taxon>
        <taxon>Actinopterygii</taxon>
        <taxon>Neopterygii</taxon>
        <taxon>Teleostei</taxon>
        <taxon>Neoteleostei</taxon>
        <taxon>Acanthomorphata</taxon>
        <taxon>Eupercaria</taxon>
        <taxon>Tetraodontiformes</taxon>
        <taxon>Tetradontoidea</taxon>
        <taxon>Tetraodontidae</taxon>
        <taxon>Takifugu</taxon>
    </lineage>
</organism>
<feature type="transmembrane region" description="Helical" evidence="1">
    <location>
        <begin position="41"/>
        <end position="62"/>
    </location>
</feature>
<keyword evidence="3" id="KW-1185">Reference proteome</keyword>
<keyword evidence="1" id="KW-1133">Transmembrane helix</keyword>
<proteinExistence type="predicted"/>
<name>A0A5C6N2J4_9TELE</name>
<evidence type="ECO:0000313" key="2">
    <source>
        <dbReference type="EMBL" id="TWW61413.1"/>
    </source>
</evidence>
<keyword evidence="1" id="KW-0472">Membrane</keyword>
<gene>
    <name evidence="2" type="ORF">D4764_04G0000590</name>
</gene>
<evidence type="ECO:0000313" key="3">
    <source>
        <dbReference type="Proteomes" id="UP000324091"/>
    </source>
</evidence>
<reference evidence="2 3" key="1">
    <citation type="submission" date="2019-04" db="EMBL/GenBank/DDBJ databases">
        <title>Chromosome genome assembly for Takifugu flavidus.</title>
        <authorList>
            <person name="Xiao S."/>
        </authorList>
    </citation>
    <scope>NUCLEOTIDE SEQUENCE [LARGE SCALE GENOMIC DNA]</scope>
    <source>
        <strain evidence="2">HTHZ2018</strain>
        <tissue evidence="2">Muscle</tissue>
    </source>
</reference>
<keyword evidence="1" id="KW-0812">Transmembrane</keyword>
<evidence type="ECO:0000256" key="1">
    <source>
        <dbReference type="SAM" id="Phobius"/>
    </source>
</evidence>